<keyword evidence="3 9" id="KW-0507">mRNA processing</keyword>
<comment type="catalytic activity">
    <reaction evidence="7 9">
        <text>O-phospho-L-seryl-[protein] + H2O = L-seryl-[protein] + phosphate</text>
        <dbReference type="Rhea" id="RHEA:20629"/>
        <dbReference type="Rhea" id="RHEA-COMP:9863"/>
        <dbReference type="Rhea" id="RHEA-COMP:11604"/>
        <dbReference type="ChEBI" id="CHEBI:15377"/>
        <dbReference type="ChEBI" id="CHEBI:29999"/>
        <dbReference type="ChEBI" id="CHEBI:43474"/>
        <dbReference type="ChEBI" id="CHEBI:83421"/>
        <dbReference type="EC" id="3.1.3.16"/>
    </reaction>
</comment>
<evidence type="ECO:0000256" key="9">
    <source>
        <dbReference type="RuleBase" id="RU369031"/>
    </source>
</evidence>
<dbReference type="GO" id="GO:0004722">
    <property type="term" value="F:protein serine/threonine phosphatase activity"/>
    <property type="evidence" value="ECO:0007669"/>
    <property type="project" value="UniProtKB-UniRule"/>
</dbReference>
<reference evidence="10" key="1">
    <citation type="submission" date="2013-11" db="EMBL/GenBank/DDBJ databases">
        <title>Genome sequence of the fusiform rust pathogen reveals effectors for host alternation and coevolution with pine.</title>
        <authorList>
            <consortium name="DOE Joint Genome Institute"/>
            <person name="Smith K."/>
            <person name="Pendleton A."/>
            <person name="Kubisiak T."/>
            <person name="Anderson C."/>
            <person name="Salamov A."/>
            <person name="Aerts A."/>
            <person name="Riley R."/>
            <person name="Clum A."/>
            <person name="Lindquist E."/>
            <person name="Ence D."/>
            <person name="Campbell M."/>
            <person name="Kronenberg Z."/>
            <person name="Feau N."/>
            <person name="Dhillon B."/>
            <person name="Hamelin R."/>
            <person name="Burleigh J."/>
            <person name="Smith J."/>
            <person name="Yandell M."/>
            <person name="Nelson C."/>
            <person name="Grigoriev I."/>
            <person name="Davis J."/>
        </authorList>
    </citation>
    <scope>NUCLEOTIDE SEQUENCE</scope>
    <source>
        <strain evidence="10">G11</strain>
    </source>
</reference>
<evidence type="ECO:0000256" key="1">
    <source>
        <dbReference type="ARBA" id="ARBA00004123"/>
    </source>
</evidence>
<evidence type="ECO:0000256" key="8">
    <source>
        <dbReference type="ARBA" id="ARBA00048336"/>
    </source>
</evidence>
<keyword evidence="4 9" id="KW-0378">Hydrolase</keyword>
<comment type="similarity">
    <text evidence="2 9">Belongs to the SSU72 phosphatase family.</text>
</comment>
<evidence type="ECO:0000256" key="2">
    <source>
        <dbReference type="ARBA" id="ARBA00008978"/>
    </source>
</evidence>
<keyword evidence="6 9" id="KW-0539">Nucleus</keyword>
<dbReference type="EMBL" id="MU167310">
    <property type="protein sequence ID" value="KAG0143810.1"/>
    <property type="molecule type" value="Genomic_DNA"/>
</dbReference>
<evidence type="ECO:0000313" key="10">
    <source>
        <dbReference type="EMBL" id="KAG0143810.1"/>
    </source>
</evidence>
<comment type="subunit">
    <text evidence="9">Component of the cleavage and polyadenylation factor (CPF) complex.</text>
</comment>
<evidence type="ECO:0000256" key="3">
    <source>
        <dbReference type="ARBA" id="ARBA00022664"/>
    </source>
</evidence>
<name>A0A9P6NHN1_9BASI</name>
<comment type="caution">
    <text evidence="10">The sequence shown here is derived from an EMBL/GenBank/DDBJ whole genome shotgun (WGS) entry which is preliminary data.</text>
</comment>
<dbReference type="GO" id="GO:0005634">
    <property type="term" value="C:nucleus"/>
    <property type="evidence" value="ECO:0007669"/>
    <property type="project" value="UniProtKB-SubCell"/>
</dbReference>
<dbReference type="Proteomes" id="UP000886653">
    <property type="component" value="Unassembled WGS sequence"/>
</dbReference>
<gene>
    <name evidence="10" type="ORF">CROQUDRAFT_677123</name>
</gene>
<evidence type="ECO:0000313" key="11">
    <source>
        <dbReference type="Proteomes" id="UP000886653"/>
    </source>
</evidence>
<organism evidence="10 11">
    <name type="scientific">Cronartium quercuum f. sp. fusiforme G11</name>
    <dbReference type="NCBI Taxonomy" id="708437"/>
    <lineage>
        <taxon>Eukaryota</taxon>
        <taxon>Fungi</taxon>
        <taxon>Dikarya</taxon>
        <taxon>Basidiomycota</taxon>
        <taxon>Pucciniomycotina</taxon>
        <taxon>Pucciniomycetes</taxon>
        <taxon>Pucciniales</taxon>
        <taxon>Coleosporiaceae</taxon>
        <taxon>Cronartium</taxon>
    </lineage>
</organism>
<dbReference type="EC" id="3.1.3.16" evidence="9"/>
<keyword evidence="5 9" id="KW-0904">Protein phosphatase</keyword>
<comment type="subcellular location">
    <subcellularLocation>
        <location evidence="1 9">Nucleus</location>
    </subcellularLocation>
</comment>
<evidence type="ECO:0000256" key="4">
    <source>
        <dbReference type="ARBA" id="ARBA00022801"/>
    </source>
</evidence>
<evidence type="ECO:0000256" key="5">
    <source>
        <dbReference type="ARBA" id="ARBA00022912"/>
    </source>
</evidence>
<dbReference type="OrthoDB" id="57957at2759"/>
<dbReference type="GO" id="GO:0006397">
    <property type="term" value="P:mRNA processing"/>
    <property type="evidence" value="ECO:0007669"/>
    <property type="project" value="UniProtKB-KW"/>
</dbReference>
<comment type="function">
    <text evidence="9">Processively dephosphorylates Ser-5 of the heptad repeats YSPTSPS in the C-terminal domain of the largest RNA polymerase II subunit (RPB1).</text>
</comment>
<dbReference type="Pfam" id="PF04722">
    <property type="entry name" value="Ssu72"/>
    <property type="match status" value="1"/>
</dbReference>
<comment type="function">
    <text evidence="9">Component of the cleavage and polyadenylation factor (CPF) complex, which plays a key role in polyadenylation-dependent pre-mRNA 3'-end formation and cooperates with cleavage factors including the CFIA complex and NAB4/CFIB. SSU72 is required for 3'-end formation of snoRNAs.</text>
</comment>
<proteinExistence type="inferred from homology"/>
<dbReference type="PANTHER" id="PTHR20383">
    <property type="entry name" value="RNA POLYMERASE II SUBUNIT A C-TERMINAL DOMAIN PHOSPHATASE"/>
    <property type="match status" value="1"/>
</dbReference>
<evidence type="ECO:0000256" key="7">
    <source>
        <dbReference type="ARBA" id="ARBA00047761"/>
    </source>
</evidence>
<accession>A0A9P6NHN1</accession>
<keyword evidence="11" id="KW-1185">Reference proteome</keyword>
<dbReference type="InterPro" id="IPR006811">
    <property type="entry name" value="RNA_pol_II_suA"/>
</dbReference>
<comment type="catalytic activity">
    <reaction evidence="8 9">
        <text>O-phospho-L-threonyl-[protein] + H2O = L-threonyl-[protein] + phosphate</text>
        <dbReference type="Rhea" id="RHEA:47004"/>
        <dbReference type="Rhea" id="RHEA-COMP:11060"/>
        <dbReference type="Rhea" id="RHEA-COMP:11605"/>
        <dbReference type="ChEBI" id="CHEBI:15377"/>
        <dbReference type="ChEBI" id="CHEBI:30013"/>
        <dbReference type="ChEBI" id="CHEBI:43474"/>
        <dbReference type="ChEBI" id="CHEBI:61977"/>
        <dbReference type="EC" id="3.1.3.16"/>
    </reaction>
</comment>
<dbReference type="Gene3D" id="3.40.50.2300">
    <property type="match status" value="1"/>
</dbReference>
<sequence>MEGHNVLTQQAFHITYSSTGSMPNVYAFGTLYDDMYQDLKDKYEYMANGTLPMLDFNQQLKHAPVQWQAGAFCQAEIISTCEEQCFYAIFDDLFNQGGELQKPVQLINVVIKDDHEEAILAGKALLEHCGHIKEWTDIDGELEGIFE</sequence>
<protein>
    <recommendedName>
        <fullName evidence="9">RNA polymerase II subunit A C-terminal domain phosphatase SSU72</fullName>
        <shortName evidence="9">CTD phosphatase SSU72</shortName>
        <ecNumber evidence="9">3.1.3.16</ecNumber>
    </recommendedName>
</protein>
<evidence type="ECO:0000256" key="6">
    <source>
        <dbReference type="ARBA" id="ARBA00023242"/>
    </source>
</evidence>
<dbReference type="AlphaFoldDB" id="A0A9P6NHN1"/>